<dbReference type="RefSeq" id="WP_303277742.1">
    <property type="nucleotide sequence ID" value="NZ_JAUOEK010000112.1"/>
</dbReference>
<dbReference type="Proteomes" id="UP001176883">
    <property type="component" value="Unassembled WGS sequence"/>
</dbReference>
<reference evidence="1" key="1">
    <citation type="submission" date="2023-07" db="EMBL/GenBank/DDBJ databases">
        <title>Two novel species in the genus Flavivirga.</title>
        <authorList>
            <person name="Kwon K."/>
        </authorList>
    </citation>
    <scope>NUCLEOTIDE SEQUENCE</scope>
    <source>
        <strain evidence="1">KCTC 52353</strain>
    </source>
</reference>
<name>A0ABT8WAA6_9FLAO</name>
<comment type="caution">
    <text evidence="1">The sequence shown here is derived from an EMBL/GenBank/DDBJ whole genome shotgun (WGS) entry which is preliminary data.</text>
</comment>
<proteinExistence type="predicted"/>
<dbReference type="EMBL" id="JAUOEK010000112">
    <property type="protein sequence ID" value="MDO5970049.1"/>
    <property type="molecule type" value="Genomic_DNA"/>
</dbReference>
<sequence length="489" mass="56506">MTRTINIIFGILIASLLFTNCSSDKKRNRNIPVDSITEIDSVLSATTENFEIQANQESVLKGKKGTSIYIPANTFQFTDGTEPKEPITIKIKECFSLTDMIFENLHTISGDKILETNGMIYLNAEVNGKKLSIKKGKAFAVGFPKNELDKEMDLFYEFKLNDRVKTWVPDYKFFETISLEESVAEIDSLGLIGDDIGYEIEYPIEMTDDLYEYGFWSSGSTATFFELKLKDSDQTILDYIENPSNIDSIIAHKFYKNNWTAGFDFYINKKGIMYNFRPESHSERKQNNEALKIVKEFLKSAPAFDIQSYKEEVRTNWDYYLSVSGTRSINWDRFKQKFRNQYSNLTDKAIQKIDPNALEYYMFSATEMGWINCDRFWDIEDSEKTDFIVKTNNPTETKIRIIFKDIKSIMTGTYENGVLVFKNIPKGKEIKIIGISYSNGKPTLAVGESFTDSKDFELTNFQEFTLDQLEIELNKLTITIHNNVSYEKH</sequence>
<evidence type="ECO:0000313" key="1">
    <source>
        <dbReference type="EMBL" id="MDO5970049.1"/>
    </source>
</evidence>
<protein>
    <submittedName>
        <fullName evidence="1">Uncharacterized protein</fullName>
    </submittedName>
</protein>
<gene>
    <name evidence="1" type="ORF">Q4Q35_09530</name>
</gene>
<keyword evidence="2" id="KW-1185">Reference proteome</keyword>
<accession>A0ABT8WAA6</accession>
<organism evidence="1 2">
    <name type="scientific">Flavivirga aquimarina</name>
    <dbReference type="NCBI Taxonomy" id="2027862"/>
    <lineage>
        <taxon>Bacteria</taxon>
        <taxon>Pseudomonadati</taxon>
        <taxon>Bacteroidota</taxon>
        <taxon>Flavobacteriia</taxon>
        <taxon>Flavobacteriales</taxon>
        <taxon>Flavobacteriaceae</taxon>
        <taxon>Flavivirga</taxon>
    </lineage>
</organism>
<evidence type="ECO:0000313" key="2">
    <source>
        <dbReference type="Proteomes" id="UP001176883"/>
    </source>
</evidence>